<dbReference type="OrthoDB" id="5597599at2"/>
<dbReference type="RefSeq" id="WP_109720318.1">
    <property type="nucleotide sequence ID" value="NZ_QEQK01000007.1"/>
</dbReference>
<sequence length="347" mass="39809">MATVIKHLYQRLFKPTPPDWLGPPVRETESGKIRRIGVELEFSGLGIEQIARTLRDTVGGSISPISPYECDVEDTPHGTYHIELDSSYVKRLGREDDDKPDDQGLFSLERLSDEVIGAIAKQIVPFEIVTPPLPMSDLEQMNDLVTRLREAGARGTHDSPIYAFGLHLNPELPDTQADTLLAYLQAFVCLFPWLAKASKVDWSRRITPYIDRFGSDYARLITEPDYAPDMDQLIDDYLQYNATRNRALDMLPVFAEVDMERVKAGVDTRLVKPRPALHYRLPNCLIDEDGWTLEEPWRHWLQVEHLAVDHARRDAVMHAYRQHLDDPVAKLFDVWARDCEQWLTPIP</sequence>
<dbReference type="InterPro" id="IPR022025">
    <property type="entry name" value="Amidoligase_2"/>
</dbReference>
<evidence type="ECO:0000313" key="1">
    <source>
        <dbReference type="EMBL" id="PWN56102.1"/>
    </source>
</evidence>
<dbReference type="Pfam" id="PF12224">
    <property type="entry name" value="Amidoligase_2"/>
    <property type="match status" value="1"/>
</dbReference>
<organism evidence="1 2">
    <name type="scientific">Abyssibacter profundi</name>
    <dbReference type="NCBI Taxonomy" id="2182787"/>
    <lineage>
        <taxon>Bacteria</taxon>
        <taxon>Pseudomonadati</taxon>
        <taxon>Pseudomonadota</taxon>
        <taxon>Gammaproteobacteria</taxon>
        <taxon>Chromatiales</taxon>
        <taxon>Oceanococcaceae</taxon>
        <taxon>Abyssibacter</taxon>
    </lineage>
</organism>
<dbReference type="Proteomes" id="UP000251800">
    <property type="component" value="Unassembled WGS sequence"/>
</dbReference>
<dbReference type="EMBL" id="QEQK01000007">
    <property type="protein sequence ID" value="PWN56102.1"/>
    <property type="molecule type" value="Genomic_DNA"/>
</dbReference>
<reference evidence="1 2" key="1">
    <citation type="submission" date="2018-05" db="EMBL/GenBank/DDBJ databases">
        <title>Abyssibacter profundi OUC007T gen. nov., sp. nov, a marine bacterium isolated from seawater of the Mariana Trench.</title>
        <authorList>
            <person name="Zhou S."/>
        </authorList>
    </citation>
    <scope>NUCLEOTIDE SEQUENCE [LARGE SCALE GENOMIC DNA]</scope>
    <source>
        <strain evidence="1 2">OUC007</strain>
    </source>
</reference>
<evidence type="ECO:0000313" key="2">
    <source>
        <dbReference type="Proteomes" id="UP000251800"/>
    </source>
</evidence>
<accession>A0A363UKZ2</accession>
<proteinExistence type="predicted"/>
<keyword evidence="2" id="KW-1185">Reference proteome</keyword>
<dbReference type="AlphaFoldDB" id="A0A363UKZ2"/>
<comment type="caution">
    <text evidence="1">The sequence shown here is derived from an EMBL/GenBank/DDBJ whole genome shotgun (WGS) entry which is preliminary data.</text>
</comment>
<gene>
    <name evidence="1" type="ORF">DEH80_09855</name>
</gene>
<name>A0A363UKZ2_9GAMM</name>
<protein>
    <submittedName>
        <fullName evidence="1">Alpha-L-fucosidase</fullName>
    </submittedName>
</protein>